<proteinExistence type="predicted"/>
<evidence type="ECO:0000313" key="2">
    <source>
        <dbReference type="Proteomes" id="UP000499080"/>
    </source>
</evidence>
<sequence>MVSRIVAIKSSHIKGADGAIASIHSSAAEIFAKALTVGTVRLLKFHRPQFTRANLERLEVCPSHTPLEQGFSFSCWFRGERVEVAQTHTVQTHTVETHTVQTQVWCVIPTTD</sequence>
<dbReference type="EMBL" id="BGPR01063706">
    <property type="protein sequence ID" value="GBO38865.1"/>
    <property type="molecule type" value="Genomic_DNA"/>
</dbReference>
<protein>
    <submittedName>
        <fullName evidence="1">Uncharacterized protein</fullName>
    </submittedName>
</protein>
<evidence type="ECO:0000313" key="1">
    <source>
        <dbReference type="EMBL" id="GBO38865.1"/>
    </source>
</evidence>
<dbReference type="Proteomes" id="UP000499080">
    <property type="component" value="Unassembled WGS sequence"/>
</dbReference>
<organism evidence="1 2">
    <name type="scientific">Araneus ventricosus</name>
    <name type="common">Orbweaver spider</name>
    <name type="synonym">Epeira ventricosa</name>
    <dbReference type="NCBI Taxonomy" id="182803"/>
    <lineage>
        <taxon>Eukaryota</taxon>
        <taxon>Metazoa</taxon>
        <taxon>Ecdysozoa</taxon>
        <taxon>Arthropoda</taxon>
        <taxon>Chelicerata</taxon>
        <taxon>Arachnida</taxon>
        <taxon>Araneae</taxon>
        <taxon>Araneomorphae</taxon>
        <taxon>Entelegynae</taxon>
        <taxon>Araneoidea</taxon>
        <taxon>Araneidae</taxon>
        <taxon>Araneus</taxon>
    </lineage>
</organism>
<keyword evidence="2" id="KW-1185">Reference proteome</keyword>
<reference evidence="1 2" key="1">
    <citation type="journal article" date="2019" name="Sci. Rep.">
        <title>Orb-weaving spider Araneus ventricosus genome elucidates the spidroin gene catalogue.</title>
        <authorList>
            <person name="Kono N."/>
            <person name="Nakamura H."/>
            <person name="Ohtoshi R."/>
            <person name="Moran D.A.P."/>
            <person name="Shinohara A."/>
            <person name="Yoshida Y."/>
            <person name="Fujiwara M."/>
            <person name="Mori M."/>
            <person name="Tomita M."/>
            <person name="Arakawa K."/>
        </authorList>
    </citation>
    <scope>NUCLEOTIDE SEQUENCE [LARGE SCALE GENOMIC DNA]</scope>
</reference>
<accession>A0A4Y2WMX4</accession>
<name>A0A4Y2WMX4_ARAVE</name>
<comment type="caution">
    <text evidence="1">The sequence shown here is derived from an EMBL/GenBank/DDBJ whole genome shotgun (WGS) entry which is preliminary data.</text>
</comment>
<dbReference type="AlphaFoldDB" id="A0A4Y2WMX4"/>
<gene>
    <name evidence="1" type="ORF">AVEN_250101_1</name>
</gene>